<evidence type="ECO:0000313" key="2">
    <source>
        <dbReference type="Proteomes" id="UP000246018"/>
    </source>
</evidence>
<dbReference type="SUPFAM" id="SSF50494">
    <property type="entry name" value="Trypsin-like serine proteases"/>
    <property type="match status" value="1"/>
</dbReference>
<comment type="caution">
    <text evidence="1">The sequence shown here is derived from an EMBL/GenBank/DDBJ whole genome shotgun (WGS) entry which is preliminary data.</text>
</comment>
<dbReference type="InterPro" id="IPR043504">
    <property type="entry name" value="Peptidase_S1_PA_chymotrypsin"/>
</dbReference>
<protein>
    <recommendedName>
        <fullName evidence="3">Serine protease</fullName>
    </recommendedName>
</protein>
<organism evidence="1 2">
    <name type="scientific">Nocardioides gansuensis</name>
    <dbReference type="NCBI Taxonomy" id="2138300"/>
    <lineage>
        <taxon>Bacteria</taxon>
        <taxon>Bacillati</taxon>
        <taxon>Actinomycetota</taxon>
        <taxon>Actinomycetes</taxon>
        <taxon>Propionibacteriales</taxon>
        <taxon>Nocardioidaceae</taxon>
        <taxon>Nocardioides</taxon>
    </lineage>
</organism>
<dbReference type="AlphaFoldDB" id="A0A2T8FC87"/>
<accession>A0A2T8FC87</accession>
<keyword evidence="2" id="KW-1185">Reference proteome</keyword>
<name>A0A2T8FC87_9ACTN</name>
<proteinExistence type="predicted"/>
<dbReference type="InterPro" id="IPR009003">
    <property type="entry name" value="Peptidase_S1_PA"/>
</dbReference>
<dbReference type="Proteomes" id="UP000246018">
    <property type="component" value="Unassembled WGS sequence"/>
</dbReference>
<evidence type="ECO:0008006" key="3">
    <source>
        <dbReference type="Google" id="ProtNLM"/>
    </source>
</evidence>
<gene>
    <name evidence="1" type="ORF">DDE18_08445</name>
</gene>
<evidence type="ECO:0000313" key="1">
    <source>
        <dbReference type="EMBL" id="PVG83315.1"/>
    </source>
</evidence>
<sequence length="470" mass="50273">MTDPHAETRAAIRPVKEQIEEELLAKKNVVGVDIDEKETGGQKTGELSIVVFVDSKQPLSKVPKADRVPPEVQGVKTDVQEIEIELQMLSAQRLVDEDFAPYVDPAAYPTLQGGISIGPLRSVFLSPPDAPAPGNYVFVGSLGAMVRDRASGQTMALTNFHVACVNNTWSVGDRQVQQSLVDGGSPAGQFGSLTRATLSERVDGAVISVDAGRAWTASVHTVGQVAGHTAATVGMTVQKRGRTTEHTFGTVASTDLTVSINYGSDVGVRTFRHQIRITPDTSRNARFSDRGDSGSVILDANRNVIGLLFAGATDGSATFANPIHSALDELGVDLIVSPVTVPTKPILSCLDSRISLCHVTKPSLCRPTRTPICDQVISRIVICDFALPTRPLSCHVSRTVCPPVPSRMVCDRPPDWRDPIDRIGAGHGYGEQGVDVEAPYWAGYLAALEEVAALDENGSDEQTPDRNGEH</sequence>
<reference evidence="1 2" key="1">
    <citation type="submission" date="2018-04" db="EMBL/GenBank/DDBJ databases">
        <title>Genome of Nocardioides gansuensis WSJ-1.</title>
        <authorList>
            <person name="Wu S."/>
            <person name="Wang G."/>
        </authorList>
    </citation>
    <scope>NUCLEOTIDE SEQUENCE [LARGE SCALE GENOMIC DNA]</scope>
    <source>
        <strain evidence="1 2">WSJ-1</strain>
    </source>
</reference>
<dbReference type="RefSeq" id="WP_116571793.1">
    <property type="nucleotide sequence ID" value="NZ_QDGZ01000003.1"/>
</dbReference>
<dbReference type="OrthoDB" id="1491548at2"/>
<dbReference type="EMBL" id="QDGZ01000003">
    <property type="protein sequence ID" value="PVG83315.1"/>
    <property type="molecule type" value="Genomic_DNA"/>
</dbReference>
<dbReference type="Gene3D" id="2.40.10.10">
    <property type="entry name" value="Trypsin-like serine proteases"/>
    <property type="match status" value="2"/>
</dbReference>